<dbReference type="GO" id="GO:0005506">
    <property type="term" value="F:iron ion binding"/>
    <property type="evidence" value="ECO:0007669"/>
    <property type="project" value="InterPro"/>
</dbReference>
<evidence type="ECO:0000256" key="4">
    <source>
        <dbReference type="ARBA" id="ARBA00023002"/>
    </source>
</evidence>
<keyword evidence="4" id="KW-0560">Oxidoreductase</keyword>
<sequence>MNKKKEFIERLAALQAQEPELKRSKLDLIDQPDSEAGDAAHIKLTPFVYENIDNEHAGVGRVIMSKTDERHHFQNGDSMKKNFTEIECTAAAFKLKQPLTTDLGLQACDDTKSKDPVVVLPTSATVLDSLVDLYYLNKSIFNLETEALLHEKFSAIKDSSFSDAASGVKLSGYPFRHCVLPNFISNDNYINNLESVLHEISLRTKNNDLYKFLQSGDLTCSKHSAISKFRSLCENLKNFITHVTGIPLNNKMDLFCSQYKYTDVLLCHDDELEERRIAFIYYLVPSTWSASDGGTLDLFDSDEKIQPKNIVKSIVPTRNSFLFFEVSENSFHQVAEVLSESKTRLSLSGWFHGPPLTRQPHPLVDTLPPAVPFGSIEEEVFYAWFNPLYLAPEVQTDVRSRFEADSEIELTDFLQEDKYQALMAALQENNINWGLTGPANKRRYYLADKDNLPAVVSEFLRVMHSDAAFLVLSNLTGLKLHPLAPSSEEDEPSESSGECSTSERVIPCLSKISCPRCRSEVRKWQHGCYTLAYDTDAEIMDFALDVIMYVGSEKDWNFDNGGYTSYIAKGEDEELLSICPSGNSLALVYRDKDTMRFVKHLNHRVTKLPTSCFYEINTVYYE</sequence>
<dbReference type="PANTHER" id="PTHR12117">
    <property type="entry name" value="HISTONE ACETYLTRANSFERASE COMPLEX"/>
    <property type="match status" value="1"/>
</dbReference>
<keyword evidence="7" id="KW-1185">Reference proteome</keyword>
<dbReference type="GO" id="GO:0005737">
    <property type="term" value="C:cytoplasm"/>
    <property type="evidence" value="ECO:0007669"/>
    <property type="project" value="TreeGrafter"/>
</dbReference>
<accession>A0AAV2IEY1</accession>
<keyword evidence="3" id="KW-0223">Dioxygenase</keyword>
<dbReference type="SMART" id="SM00702">
    <property type="entry name" value="P4Hc"/>
    <property type="match status" value="1"/>
</dbReference>
<reference evidence="6 7" key="1">
    <citation type="submission" date="2024-04" db="EMBL/GenBank/DDBJ databases">
        <authorList>
            <consortium name="Genoscope - CEA"/>
            <person name="William W."/>
        </authorList>
    </citation>
    <scope>NUCLEOTIDE SEQUENCE [LARGE SCALE GENOMIC DNA]</scope>
</reference>
<feature type="domain" description="Prolyl 4-hydroxylase alpha subunit" evidence="5">
    <location>
        <begin position="175"/>
        <end position="352"/>
    </location>
</feature>
<dbReference type="GO" id="GO:0006449">
    <property type="term" value="P:regulation of translational termination"/>
    <property type="evidence" value="ECO:0007669"/>
    <property type="project" value="TreeGrafter"/>
</dbReference>
<dbReference type="InterPro" id="IPR019601">
    <property type="entry name" value="Oxoglutarate/Fe-dep_Oase_C"/>
</dbReference>
<dbReference type="Pfam" id="PF10637">
    <property type="entry name" value="Ofd1_CTDD"/>
    <property type="match status" value="1"/>
</dbReference>
<dbReference type="Pfam" id="PF13661">
    <property type="entry name" value="2OG-FeII_Oxy_4"/>
    <property type="match status" value="1"/>
</dbReference>
<dbReference type="InterPro" id="IPR006620">
    <property type="entry name" value="Pro_4_hyd_alph"/>
</dbReference>
<dbReference type="GO" id="GO:0031418">
    <property type="term" value="F:L-ascorbic acid binding"/>
    <property type="evidence" value="ECO:0007669"/>
    <property type="project" value="UniProtKB-KW"/>
</dbReference>
<dbReference type="Proteomes" id="UP001497497">
    <property type="component" value="Unassembled WGS sequence"/>
</dbReference>
<organism evidence="6 7">
    <name type="scientific">Lymnaea stagnalis</name>
    <name type="common">Great pond snail</name>
    <name type="synonym">Helix stagnalis</name>
    <dbReference type="NCBI Taxonomy" id="6523"/>
    <lineage>
        <taxon>Eukaryota</taxon>
        <taxon>Metazoa</taxon>
        <taxon>Spiralia</taxon>
        <taxon>Lophotrochozoa</taxon>
        <taxon>Mollusca</taxon>
        <taxon>Gastropoda</taxon>
        <taxon>Heterobranchia</taxon>
        <taxon>Euthyneura</taxon>
        <taxon>Panpulmonata</taxon>
        <taxon>Hygrophila</taxon>
        <taxon>Lymnaeoidea</taxon>
        <taxon>Lymnaeidae</taxon>
        <taxon>Lymnaea</taxon>
    </lineage>
</organism>
<dbReference type="InterPro" id="IPR039558">
    <property type="entry name" value="TPA1/OFD1_N"/>
</dbReference>
<protein>
    <recommendedName>
        <fullName evidence="5">Prolyl 4-hydroxylase alpha subunit domain-containing protein</fullName>
    </recommendedName>
</protein>
<dbReference type="EMBL" id="CAXITT010000648">
    <property type="protein sequence ID" value="CAL1544809.1"/>
    <property type="molecule type" value="Genomic_DNA"/>
</dbReference>
<keyword evidence="2" id="KW-0847">Vitamin C</keyword>
<dbReference type="PANTHER" id="PTHR12117:SF0">
    <property type="entry name" value="PROLYL 3-HYDROXYLASE OGFOD1"/>
    <property type="match status" value="1"/>
</dbReference>
<evidence type="ECO:0000256" key="2">
    <source>
        <dbReference type="ARBA" id="ARBA00022896"/>
    </source>
</evidence>
<evidence type="ECO:0000313" key="7">
    <source>
        <dbReference type="Proteomes" id="UP001497497"/>
    </source>
</evidence>
<evidence type="ECO:0000256" key="3">
    <source>
        <dbReference type="ARBA" id="ARBA00022964"/>
    </source>
</evidence>
<proteinExistence type="predicted"/>
<dbReference type="Gene3D" id="2.60.120.620">
    <property type="entry name" value="q2cbj1_9rhob like domain"/>
    <property type="match status" value="2"/>
</dbReference>
<evidence type="ECO:0000313" key="6">
    <source>
        <dbReference type="EMBL" id="CAL1544809.1"/>
    </source>
</evidence>
<dbReference type="GO" id="GO:0031543">
    <property type="term" value="F:peptidyl-proline dioxygenase activity"/>
    <property type="evidence" value="ECO:0007669"/>
    <property type="project" value="TreeGrafter"/>
</dbReference>
<dbReference type="InterPro" id="IPR051842">
    <property type="entry name" value="uS12_prolyl_hydroxylase"/>
</dbReference>
<comment type="cofactor">
    <cofactor evidence="1">
        <name>L-ascorbate</name>
        <dbReference type="ChEBI" id="CHEBI:38290"/>
    </cofactor>
</comment>
<comment type="caution">
    <text evidence="6">The sequence shown here is derived from an EMBL/GenBank/DDBJ whole genome shotgun (WGS) entry which is preliminary data.</text>
</comment>
<dbReference type="AlphaFoldDB" id="A0AAV2IEY1"/>
<name>A0AAV2IEY1_LYMST</name>
<evidence type="ECO:0000256" key="1">
    <source>
        <dbReference type="ARBA" id="ARBA00001961"/>
    </source>
</evidence>
<gene>
    <name evidence="6" type="ORF">GSLYS_00018292001</name>
</gene>
<evidence type="ECO:0000259" key="5">
    <source>
        <dbReference type="SMART" id="SM00702"/>
    </source>
</evidence>